<sequence>MLGKIAKQIKAQNYSEAYGVNVADIWKERLRSYLGRSHGRMETEYGIRLK</sequence>
<keyword evidence="2" id="KW-1185">Reference proteome</keyword>
<evidence type="ECO:0000313" key="2">
    <source>
        <dbReference type="Proteomes" id="UP001651880"/>
    </source>
</evidence>
<name>A0ABT1NI35_9FIRM</name>
<dbReference type="EMBL" id="JAJEKE010000016">
    <property type="protein sequence ID" value="MCQ1530894.1"/>
    <property type="molecule type" value="Genomic_DNA"/>
</dbReference>
<dbReference type="Proteomes" id="UP001651880">
    <property type="component" value="Unassembled WGS sequence"/>
</dbReference>
<comment type="caution">
    <text evidence="1">The sequence shown here is derived from an EMBL/GenBank/DDBJ whole genome shotgun (WGS) entry which is preliminary data.</text>
</comment>
<evidence type="ECO:0000313" key="1">
    <source>
        <dbReference type="EMBL" id="MCQ1530894.1"/>
    </source>
</evidence>
<protein>
    <submittedName>
        <fullName evidence="1">Uncharacterized protein</fullName>
    </submittedName>
</protein>
<accession>A0ABT1NI35</accession>
<proteinExistence type="predicted"/>
<reference evidence="1 2" key="1">
    <citation type="submission" date="2021-10" db="EMBL/GenBank/DDBJ databases">
        <title>Lutispora strain m25 sp. nov., a thermophilic, non-spore-forming bacterium isolated from a lab-scale methanogenic bioreactor digesting anaerobic sludge.</title>
        <authorList>
            <person name="El Houari A."/>
            <person name="Mcdonald J."/>
        </authorList>
    </citation>
    <scope>NUCLEOTIDE SEQUENCE [LARGE SCALE GENOMIC DNA]</scope>
    <source>
        <strain evidence="2">m25</strain>
    </source>
</reference>
<dbReference type="RefSeq" id="WP_255228415.1">
    <property type="nucleotide sequence ID" value="NZ_JAJEKE010000016.1"/>
</dbReference>
<organism evidence="1 2">
    <name type="scientific">Lutispora saccharofermentans</name>
    <dbReference type="NCBI Taxonomy" id="3024236"/>
    <lineage>
        <taxon>Bacteria</taxon>
        <taxon>Bacillati</taxon>
        <taxon>Bacillota</taxon>
        <taxon>Clostridia</taxon>
        <taxon>Lutisporales</taxon>
        <taxon>Lutisporaceae</taxon>
        <taxon>Lutispora</taxon>
    </lineage>
</organism>
<gene>
    <name evidence="1" type="ORF">LJD61_15280</name>
</gene>